<dbReference type="PANTHER" id="PTHR33621">
    <property type="entry name" value="ASPARTIC/GLUTAMIC ACID-RICH PROTEIN"/>
    <property type="match status" value="1"/>
</dbReference>
<feature type="compositionally biased region" description="Basic and acidic residues" evidence="1">
    <location>
        <begin position="317"/>
        <end position="328"/>
    </location>
</feature>
<keyword evidence="3" id="KW-1185">Reference proteome</keyword>
<feature type="region of interest" description="Disordered" evidence="1">
    <location>
        <begin position="309"/>
        <end position="432"/>
    </location>
</feature>
<name>A0ABD1AXI9_CARAN</name>
<evidence type="ECO:0000313" key="2">
    <source>
        <dbReference type="EMBL" id="KAL1211466.1"/>
    </source>
</evidence>
<feature type="region of interest" description="Disordered" evidence="1">
    <location>
        <begin position="186"/>
        <end position="228"/>
    </location>
</feature>
<protein>
    <submittedName>
        <fullName evidence="2">Uncharacterized protein</fullName>
    </submittedName>
</protein>
<feature type="compositionally biased region" description="Acidic residues" evidence="1">
    <location>
        <begin position="396"/>
        <end position="414"/>
    </location>
</feature>
<evidence type="ECO:0000313" key="3">
    <source>
        <dbReference type="Proteomes" id="UP001558713"/>
    </source>
</evidence>
<dbReference type="EMBL" id="JBANAX010000379">
    <property type="protein sequence ID" value="KAL1211466.1"/>
    <property type="molecule type" value="Genomic_DNA"/>
</dbReference>
<reference evidence="2 3" key="1">
    <citation type="submission" date="2024-04" db="EMBL/GenBank/DDBJ databases">
        <title>Genome assembly C_amara_ONT_v2.</title>
        <authorList>
            <person name="Yant L."/>
            <person name="Moore C."/>
            <person name="Slenker M."/>
        </authorList>
    </citation>
    <scope>NUCLEOTIDE SEQUENCE [LARGE SCALE GENOMIC DNA]</scope>
    <source>
        <tissue evidence="2">Leaf</tissue>
    </source>
</reference>
<feature type="compositionally biased region" description="Polar residues" evidence="1">
    <location>
        <begin position="415"/>
        <end position="425"/>
    </location>
</feature>
<sequence length="510" mass="56128">MDFDSFSRRDLQFFCKKNKIPANMTNIAMADALKALEIVEGIEEFMNQSPTSVAKNLPSAARTAARTIRRKTTKDDTQSSELVTRSCLVTSKSLAGEMDQENKNTNMLQDPSRRAAATSVAVKLDVTDIKPEANVTKTPAARTTRRAQAAASSKKDETVQRVYSTRRSVRLLEEYMADLSLKTKESLNVPSKKNEDAEREDSPAGSKFQAKSNENSGKTEEAETLSVRDLSDSLAMEWDGSKNDPDLDILYGNLGDITFSDANTTKAQMNGIESNTVTASDSFVIVEERETSQEDDFVVVDHAASTTITNSVAACNKESESEQTKIDSESESDETEYETDPLEGDDFGVAVDTNQEPFESKVSSGELIDSESEEALVSDKKKTQASPSLTKKELEVDANESEVDSDEEWSDFDTSETPASSSSTLAGKETKTPLSLFEAESILESDENKENAVEMVVDNNGEEIAEAEVKKTKKKKTIDEESLKDVSMRQLTKMVKELAIKSKQQHQCAE</sequence>
<dbReference type="PANTHER" id="PTHR33621:SF2">
    <property type="entry name" value="RIBOSOMAL L1 DOMAIN-CONTAINING PROTEIN"/>
    <property type="match status" value="1"/>
</dbReference>
<evidence type="ECO:0000256" key="1">
    <source>
        <dbReference type="SAM" id="MobiDB-lite"/>
    </source>
</evidence>
<feature type="region of interest" description="Disordered" evidence="1">
    <location>
        <begin position="136"/>
        <end position="162"/>
    </location>
</feature>
<comment type="caution">
    <text evidence="2">The sequence shown here is derived from an EMBL/GenBank/DDBJ whole genome shotgun (WGS) entry which is preliminary data.</text>
</comment>
<organism evidence="2 3">
    <name type="scientific">Cardamine amara subsp. amara</name>
    <dbReference type="NCBI Taxonomy" id="228776"/>
    <lineage>
        <taxon>Eukaryota</taxon>
        <taxon>Viridiplantae</taxon>
        <taxon>Streptophyta</taxon>
        <taxon>Embryophyta</taxon>
        <taxon>Tracheophyta</taxon>
        <taxon>Spermatophyta</taxon>
        <taxon>Magnoliopsida</taxon>
        <taxon>eudicotyledons</taxon>
        <taxon>Gunneridae</taxon>
        <taxon>Pentapetalae</taxon>
        <taxon>rosids</taxon>
        <taxon>malvids</taxon>
        <taxon>Brassicales</taxon>
        <taxon>Brassicaceae</taxon>
        <taxon>Cardamineae</taxon>
        <taxon>Cardamine</taxon>
    </lineage>
</organism>
<gene>
    <name evidence="2" type="ORF">V5N11_023480</name>
</gene>
<feature type="compositionally biased region" description="Acidic residues" evidence="1">
    <location>
        <begin position="329"/>
        <end position="346"/>
    </location>
</feature>
<accession>A0ABD1AXI9</accession>
<feature type="compositionally biased region" description="Basic and acidic residues" evidence="1">
    <location>
        <begin position="192"/>
        <end position="202"/>
    </location>
</feature>
<proteinExistence type="predicted"/>
<feature type="compositionally biased region" description="Low complexity" evidence="1">
    <location>
        <begin position="138"/>
        <end position="151"/>
    </location>
</feature>
<feature type="compositionally biased region" description="Polar residues" evidence="1">
    <location>
        <begin position="352"/>
        <end position="363"/>
    </location>
</feature>
<dbReference type="Proteomes" id="UP001558713">
    <property type="component" value="Unassembled WGS sequence"/>
</dbReference>
<dbReference type="AlphaFoldDB" id="A0ABD1AXI9"/>